<dbReference type="PANTHER" id="PTHR15046:SF3">
    <property type="entry name" value="BETA-1,4 N-ACETYLGALACTOSAMINYLTRANSFERASE 2-LIKE"/>
    <property type="match status" value="1"/>
</dbReference>
<accession>A0A8J9Z1N9</accession>
<dbReference type="EMBL" id="OV696700">
    <property type="protein sequence ID" value="CAH1245982.1"/>
    <property type="molecule type" value="Genomic_DNA"/>
</dbReference>
<reference evidence="3" key="1">
    <citation type="submission" date="2022-01" db="EMBL/GenBank/DDBJ databases">
        <authorList>
            <person name="Braso-Vives M."/>
        </authorList>
    </citation>
    <scope>NUCLEOTIDE SEQUENCE</scope>
</reference>
<protein>
    <submittedName>
        <fullName evidence="3">B4GALNT2 protein</fullName>
    </submittedName>
</protein>
<dbReference type="AlphaFoldDB" id="A0A8J9Z1N9"/>
<evidence type="ECO:0000256" key="1">
    <source>
        <dbReference type="SAM" id="Phobius"/>
    </source>
</evidence>
<feature type="domain" description="Glycosyltransferase 2-like" evidence="2">
    <location>
        <begin position="253"/>
        <end position="359"/>
    </location>
</feature>
<keyword evidence="1" id="KW-0812">Transmembrane</keyword>
<evidence type="ECO:0000259" key="2">
    <source>
        <dbReference type="Pfam" id="PF00535"/>
    </source>
</evidence>
<organism evidence="3 4">
    <name type="scientific">Branchiostoma lanceolatum</name>
    <name type="common">Common lancelet</name>
    <name type="synonym">Amphioxus lanceolatum</name>
    <dbReference type="NCBI Taxonomy" id="7740"/>
    <lineage>
        <taxon>Eukaryota</taxon>
        <taxon>Metazoa</taxon>
        <taxon>Chordata</taxon>
        <taxon>Cephalochordata</taxon>
        <taxon>Leptocardii</taxon>
        <taxon>Amphioxiformes</taxon>
        <taxon>Branchiostomatidae</taxon>
        <taxon>Branchiostoma</taxon>
    </lineage>
</organism>
<dbReference type="InterPro" id="IPR029044">
    <property type="entry name" value="Nucleotide-diphossugar_trans"/>
</dbReference>
<name>A0A8J9Z1N9_BRALA</name>
<sequence length="513" mass="59061">MDGQAFFVKFVVFFCGSFCGHILTLHFPTTYKNYKERFDESSGYDIEAVFRPLEQKQDYPIQLYPIATNDLKEMPCSMCYGHKLKLSSAEKNQREASLKRHERRRLDLLDVELKVDGSSPLSYPAHGFHVKPMRAVWLKGLRVEWFSLDDLRSNLMLKMSADRGIFKLVGLAHGVVVTGNSTNIITLSTRTPSLLNYQLKYIIYKNTIFDTNIVDQVLIRYKTFSATLPIHIHHIQLPWLFKYKTGQVKDRVTVIVKTFLRYSRLKDAIQSVDNVHPGTRIVVADDTPDSLFTNFQSSNVDHFRMPAYQGYFAGRNLGLSQVYTEYFFYIDDDMEITKNTKLELLLSFLDKTNFHLVSVDAGHPALSSIFIPLGNKTHRCFVQKPYPGYYHEIADMPGFFVNDAPVNAFLGSTNEVKAVGFDPHPTLSRKAHEEFFLSALGRLRIATCGHCSVRHMKKKGSESGNYKTYRYGDTISKNRTHYNLYMHNIECQSINWGIPRKMRMSNRLKAKDV</sequence>
<dbReference type="InterPro" id="IPR001173">
    <property type="entry name" value="Glyco_trans_2-like"/>
</dbReference>
<dbReference type="PANTHER" id="PTHR15046">
    <property type="entry name" value="GLYCO_TRANS_2-LIKE DOMAIN-CONTAINING PROTEIN"/>
    <property type="match status" value="1"/>
</dbReference>
<dbReference type="Pfam" id="PF00535">
    <property type="entry name" value="Glycos_transf_2"/>
    <property type="match status" value="1"/>
</dbReference>
<dbReference type="CDD" id="cd00761">
    <property type="entry name" value="Glyco_tranf_GTA_type"/>
    <property type="match status" value="1"/>
</dbReference>
<keyword evidence="1" id="KW-1133">Transmembrane helix</keyword>
<evidence type="ECO:0000313" key="4">
    <source>
        <dbReference type="Proteomes" id="UP000838412"/>
    </source>
</evidence>
<keyword evidence="1" id="KW-0472">Membrane</keyword>
<dbReference type="SUPFAM" id="SSF53448">
    <property type="entry name" value="Nucleotide-diphospho-sugar transferases"/>
    <property type="match status" value="1"/>
</dbReference>
<feature type="transmembrane region" description="Helical" evidence="1">
    <location>
        <begin position="6"/>
        <end position="27"/>
    </location>
</feature>
<dbReference type="OrthoDB" id="10048645at2759"/>
<evidence type="ECO:0000313" key="3">
    <source>
        <dbReference type="EMBL" id="CAH1245982.1"/>
    </source>
</evidence>
<keyword evidence="4" id="KW-1185">Reference proteome</keyword>
<gene>
    <name evidence="3" type="primary">B4GALNT2</name>
    <name evidence="3" type="ORF">BLAG_LOCUS8154</name>
</gene>
<dbReference type="Gene3D" id="3.90.550.10">
    <property type="entry name" value="Spore Coat Polysaccharide Biosynthesis Protein SpsA, Chain A"/>
    <property type="match status" value="1"/>
</dbReference>
<dbReference type="Proteomes" id="UP000838412">
    <property type="component" value="Chromosome 15"/>
</dbReference>
<proteinExistence type="predicted"/>